<evidence type="ECO:0000313" key="2">
    <source>
        <dbReference type="EMBL" id="CAG7785584.1"/>
    </source>
</evidence>
<gene>
    <name evidence="2" type="ORF">AFUS01_LOCUS24201</name>
</gene>
<accession>A0A8J2L1L5</accession>
<evidence type="ECO:0000256" key="1">
    <source>
        <dbReference type="SAM" id="MobiDB-lite"/>
    </source>
</evidence>
<dbReference type="EMBL" id="CAJVCH010299372">
    <property type="protein sequence ID" value="CAG7785584.1"/>
    <property type="molecule type" value="Genomic_DNA"/>
</dbReference>
<proteinExistence type="predicted"/>
<feature type="region of interest" description="Disordered" evidence="1">
    <location>
        <begin position="1"/>
        <end position="70"/>
    </location>
</feature>
<sequence>EVGETSASSEESTYGDLVDVNSQYEVPAHVSGNEDEHVDEATCSSQESGREADNCGPEMSLQDRKRLAQR</sequence>
<feature type="compositionally biased region" description="Polar residues" evidence="1">
    <location>
        <begin position="1"/>
        <end position="12"/>
    </location>
</feature>
<evidence type="ECO:0000313" key="3">
    <source>
        <dbReference type="Proteomes" id="UP000708208"/>
    </source>
</evidence>
<reference evidence="2" key="1">
    <citation type="submission" date="2021-06" db="EMBL/GenBank/DDBJ databases">
        <authorList>
            <person name="Hodson N. C."/>
            <person name="Mongue J. A."/>
            <person name="Jaron S. K."/>
        </authorList>
    </citation>
    <scope>NUCLEOTIDE SEQUENCE</scope>
</reference>
<dbReference type="Proteomes" id="UP000708208">
    <property type="component" value="Unassembled WGS sequence"/>
</dbReference>
<feature type="compositionally biased region" description="Basic and acidic residues" evidence="1">
    <location>
        <begin position="61"/>
        <end position="70"/>
    </location>
</feature>
<keyword evidence="3" id="KW-1185">Reference proteome</keyword>
<protein>
    <submittedName>
        <fullName evidence="2">Uncharacterized protein</fullName>
    </submittedName>
</protein>
<feature type="non-terminal residue" evidence="2">
    <location>
        <position position="1"/>
    </location>
</feature>
<name>A0A8J2L1L5_9HEXA</name>
<organism evidence="2 3">
    <name type="scientific">Allacma fusca</name>
    <dbReference type="NCBI Taxonomy" id="39272"/>
    <lineage>
        <taxon>Eukaryota</taxon>
        <taxon>Metazoa</taxon>
        <taxon>Ecdysozoa</taxon>
        <taxon>Arthropoda</taxon>
        <taxon>Hexapoda</taxon>
        <taxon>Collembola</taxon>
        <taxon>Symphypleona</taxon>
        <taxon>Sminthuridae</taxon>
        <taxon>Allacma</taxon>
    </lineage>
</organism>
<dbReference type="AlphaFoldDB" id="A0A8J2L1L5"/>
<comment type="caution">
    <text evidence="2">The sequence shown here is derived from an EMBL/GenBank/DDBJ whole genome shotgun (WGS) entry which is preliminary data.</text>
</comment>